<dbReference type="RefSeq" id="XP_067150680.1">
    <property type="nucleotide sequence ID" value="XM_067294579.1"/>
</dbReference>
<reference evidence="4 5" key="1">
    <citation type="submission" date="2025-05" db="UniProtKB">
        <authorList>
            <consortium name="RefSeq"/>
        </authorList>
    </citation>
    <scope>IDENTIFICATION</scope>
    <source>
        <tissue evidence="4 5">Blood</tissue>
    </source>
</reference>
<dbReference type="PANTHER" id="PTHR23179">
    <property type="entry name" value="T-CELL ACTIVATION RHO GTPASE ACTIVATING PROTEIN-RELATED"/>
    <property type="match status" value="1"/>
</dbReference>
<dbReference type="PROSITE" id="PS50238">
    <property type="entry name" value="RHOGAP"/>
    <property type="match status" value="1"/>
</dbReference>
<feature type="region of interest" description="Disordered" evidence="1">
    <location>
        <begin position="143"/>
        <end position="163"/>
    </location>
</feature>
<dbReference type="Gene3D" id="1.10.555.10">
    <property type="entry name" value="Rho GTPase activation protein"/>
    <property type="match status" value="1"/>
</dbReference>
<evidence type="ECO:0000259" key="2">
    <source>
        <dbReference type="PROSITE" id="PS50238"/>
    </source>
</evidence>
<dbReference type="Pfam" id="PF00620">
    <property type="entry name" value="RhoGAP"/>
    <property type="match status" value="1"/>
</dbReference>
<sequence length="221" mass="23723">MLALEKPSREEKIDKLKKVAAKLPRPNLLLLKPLLAVLHRISQNADTSRMDSSNLAICVGPSMLSPGTDSTLPLEVRKEMNDKVTMLVAFLTENCTAIFGETRPCLAAPRPRRPTSTRAAPQDTQVLLSRTLLLMTAPSPKMDAAAQPLRGSSPEAEAPAGAGHMQHAPLLLHCLMGKTIPAPCTGATQSQRCPCRRAPKRAEGTRKAAEVRAMLPLGGKS</sequence>
<protein>
    <submittedName>
        <fullName evidence="4 5">Rho GTPase-activating protein 35-like</fullName>
    </submittedName>
</protein>
<dbReference type="PANTHER" id="PTHR23179:SF26">
    <property type="entry name" value="T-CELL ACTIVATION RHO GTPASE-ACTIVATING PROTEIN"/>
    <property type="match status" value="1"/>
</dbReference>
<dbReference type="Proteomes" id="UP001652627">
    <property type="component" value="Chromosome 3"/>
</dbReference>
<gene>
    <name evidence="4" type="primary">LOC136991621</name>
    <name evidence="5" type="synonym">LOC136991673</name>
    <name evidence="6" type="synonym">LOC136991675</name>
</gene>
<evidence type="ECO:0000313" key="6">
    <source>
        <dbReference type="RefSeq" id="XP_067150864.1"/>
    </source>
</evidence>
<evidence type="ECO:0000313" key="3">
    <source>
        <dbReference type="Proteomes" id="UP001652627"/>
    </source>
</evidence>
<accession>A0ABM4EDA5</accession>
<organism evidence="3 4">
    <name type="scientific">Apteryx mantelli</name>
    <name type="common">North Island brown kiwi</name>
    <dbReference type="NCBI Taxonomy" id="2696672"/>
    <lineage>
        <taxon>Eukaryota</taxon>
        <taxon>Metazoa</taxon>
        <taxon>Chordata</taxon>
        <taxon>Craniata</taxon>
        <taxon>Vertebrata</taxon>
        <taxon>Euteleostomi</taxon>
        <taxon>Archelosauria</taxon>
        <taxon>Archosauria</taxon>
        <taxon>Dinosauria</taxon>
        <taxon>Saurischia</taxon>
        <taxon>Theropoda</taxon>
        <taxon>Coelurosauria</taxon>
        <taxon>Aves</taxon>
        <taxon>Palaeognathae</taxon>
        <taxon>Apterygiformes</taxon>
        <taxon>Apterygidae</taxon>
        <taxon>Apteryx</taxon>
    </lineage>
</organism>
<dbReference type="SUPFAM" id="SSF48350">
    <property type="entry name" value="GTPase activation domain, GAP"/>
    <property type="match status" value="1"/>
</dbReference>
<evidence type="ECO:0000256" key="1">
    <source>
        <dbReference type="SAM" id="MobiDB-lite"/>
    </source>
</evidence>
<feature type="domain" description="Rho-GAP" evidence="2">
    <location>
        <begin position="1"/>
        <end position="99"/>
    </location>
</feature>
<dbReference type="GeneID" id="136991621"/>
<evidence type="ECO:0000313" key="4">
    <source>
        <dbReference type="RefSeq" id="XP_067150680.1"/>
    </source>
</evidence>
<name>A0ABM4EDA5_9AVES</name>
<dbReference type="InterPro" id="IPR000198">
    <property type="entry name" value="RhoGAP_dom"/>
</dbReference>
<keyword evidence="3" id="KW-1185">Reference proteome</keyword>
<dbReference type="RefSeq" id="XP_067150863.1">
    <property type="nucleotide sequence ID" value="XM_067294762.1"/>
</dbReference>
<proteinExistence type="predicted"/>
<dbReference type="InterPro" id="IPR008936">
    <property type="entry name" value="Rho_GTPase_activation_prot"/>
</dbReference>
<dbReference type="RefSeq" id="XP_067150864.1">
    <property type="nucleotide sequence ID" value="XM_067294763.1"/>
</dbReference>
<evidence type="ECO:0000313" key="5">
    <source>
        <dbReference type="RefSeq" id="XP_067150863.1"/>
    </source>
</evidence>